<keyword evidence="4" id="KW-1185">Reference proteome</keyword>
<gene>
    <name evidence="3" type="ORF">ACTOB_000478</name>
</gene>
<keyword evidence="2" id="KW-1133">Transmembrane helix</keyword>
<keyword evidence="2" id="KW-0472">Membrane</keyword>
<reference evidence="3 4" key="1">
    <citation type="submission" date="2023-06" db="EMBL/GenBank/DDBJ databases">
        <authorList>
            <person name="Yushchuk O."/>
            <person name="Binda E."/>
            <person name="Ruckert-Reed C."/>
            <person name="Fedorenko V."/>
            <person name="Kalinowski J."/>
            <person name="Marinelli F."/>
        </authorList>
    </citation>
    <scope>NUCLEOTIDE SEQUENCE [LARGE SCALE GENOMIC DNA]</scope>
    <source>
        <strain evidence="3 4">NRRL 3884</strain>
    </source>
</reference>
<evidence type="ECO:0000256" key="2">
    <source>
        <dbReference type="SAM" id="Phobius"/>
    </source>
</evidence>
<dbReference type="RefSeq" id="WP_284918328.1">
    <property type="nucleotide sequence ID" value="NZ_CP126980.1"/>
</dbReference>
<name>A0ABY8WIR4_9ACTN</name>
<feature type="transmembrane region" description="Helical" evidence="2">
    <location>
        <begin position="52"/>
        <end position="74"/>
    </location>
</feature>
<feature type="region of interest" description="Disordered" evidence="1">
    <location>
        <begin position="80"/>
        <end position="138"/>
    </location>
</feature>
<evidence type="ECO:0000313" key="4">
    <source>
        <dbReference type="Proteomes" id="UP001240150"/>
    </source>
</evidence>
<sequence length="262" mass="27276">MSSDRVGAALRAKAAAYQPDRMAILDRIHRGQAALEPVRNPRAGHRRTAVRTAGMAATVAAVLASSVAVTWAAMSNNVLHTSSPEPVVSPAPASRSPRTPHGPATISRPPSASPTSSPVSSQASRSPTASSSAKNSQQGFLRVRGTVDSHSIDNWAQSNVTVLTSETITGLEVSVRVVATPYLSSTGSWSTVPSEKLVATVAREGDALIYRFAVKPGVYLEKGSYTFAVQYSHAVGGRDASHDTYHAVAASSGARAEVDGGF</sequence>
<organism evidence="3 4">
    <name type="scientific">Actinoplanes oblitus</name>
    <dbReference type="NCBI Taxonomy" id="3040509"/>
    <lineage>
        <taxon>Bacteria</taxon>
        <taxon>Bacillati</taxon>
        <taxon>Actinomycetota</taxon>
        <taxon>Actinomycetes</taxon>
        <taxon>Micromonosporales</taxon>
        <taxon>Micromonosporaceae</taxon>
        <taxon>Actinoplanes</taxon>
    </lineage>
</organism>
<dbReference type="Proteomes" id="UP001240150">
    <property type="component" value="Chromosome"/>
</dbReference>
<feature type="compositionally biased region" description="Low complexity" evidence="1">
    <location>
        <begin position="81"/>
        <end position="136"/>
    </location>
</feature>
<accession>A0ABY8WIR4</accession>
<proteinExistence type="predicted"/>
<keyword evidence="2" id="KW-0812">Transmembrane</keyword>
<evidence type="ECO:0000313" key="3">
    <source>
        <dbReference type="EMBL" id="WIM96993.1"/>
    </source>
</evidence>
<dbReference type="EMBL" id="CP126980">
    <property type="protein sequence ID" value="WIM96993.1"/>
    <property type="molecule type" value="Genomic_DNA"/>
</dbReference>
<evidence type="ECO:0000256" key="1">
    <source>
        <dbReference type="SAM" id="MobiDB-lite"/>
    </source>
</evidence>
<protein>
    <submittedName>
        <fullName evidence="3">Uncharacterized protein</fullName>
    </submittedName>
</protein>